<dbReference type="Proteomes" id="UP001642405">
    <property type="component" value="Unassembled WGS sequence"/>
</dbReference>
<name>A0ABP0CP47_9PEZI</name>
<accession>A0ABP0CP47</accession>
<comment type="cofactor">
    <cofactor evidence="1">
        <name>FAD</name>
        <dbReference type="ChEBI" id="CHEBI:57692"/>
    </cofactor>
</comment>
<evidence type="ECO:0000256" key="1">
    <source>
        <dbReference type="ARBA" id="ARBA00001974"/>
    </source>
</evidence>
<dbReference type="PANTHER" id="PTHR10961:SF26">
    <property type="entry name" value="L-SACCHAROPINE OXIDASE"/>
    <property type="match status" value="1"/>
</dbReference>
<dbReference type="Pfam" id="PF01266">
    <property type="entry name" value="DAO"/>
    <property type="match status" value="1"/>
</dbReference>
<evidence type="ECO:0000256" key="4">
    <source>
        <dbReference type="ARBA" id="ARBA00022827"/>
    </source>
</evidence>
<dbReference type="PANTHER" id="PTHR10961">
    <property type="entry name" value="PEROXISOMAL SARCOSINE OXIDASE"/>
    <property type="match status" value="1"/>
</dbReference>
<comment type="similarity">
    <text evidence="2">Belongs to the MSOX/MTOX family.</text>
</comment>
<dbReference type="InterPro" id="IPR006076">
    <property type="entry name" value="FAD-dep_OxRdtase"/>
</dbReference>
<dbReference type="InterPro" id="IPR036188">
    <property type="entry name" value="FAD/NAD-bd_sf"/>
</dbReference>
<keyword evidence="4" id="KW-0274">FAD</keyword>
<keyword evidence="8" id="KW-1185">Reference proteome</keyword>
<keyword evidence="3" id="KW-0285">Flavoprotein</keyword>
<proteinExistence type="inferred from homology"/>
<dbReference type="Gene3D" id="3.30.9.10">
    <property type="entry name" value="D-Amino Acid Oxidase, subunit A, domain 2"/>
    <property type="match status" value="1"/>
</dbReference>
<evidence type="ECO:0000256" key="3">
    <source>
        <dbReference type="ARBA" id="ARBA00022630"/>
    </source>
</evidence>
<evidence type="ECO:0000259" key="6">
    <source>
        <dbReference type="Pfam" id="PF01266"/>
    </source>
</evidence>
<protein>
    <recommendedName>
        <fullName evidence="6">FAD dependent oxidoreductase domain-containing protein</fullName>
    </recommendedName>
</protein>
<evidence type="ECO:0000256" key="5">
    <source>
        <dbReference type="ARBA" id="ARBA00023002"/>
    </source>
</evidence>
<feature type="domain" description="FAD dependent oxidoreductase" evidence="6">
    <location>
        <begin position="7"/>
        <end position="376"/>
    </location>
</feature>
<reference evidence="7 8" key="1">
    <citation type="submission" date="2024-01" db="EMBL/GenBank/DDBJ databases">
        <authorList>
            <person name="Allen C."/>
            <person name="Tagirdzhanova G."/>
        </authorList>
    </citation>
    <scope>NUCLEOTIDE SEQUENCE [LARGE SCALE GENOMIC DNA]</scope>
</reference>
<evidence type="ECO:0000313" key="8">
    <source>
        <dbReference type="Proteomes" id="UP001642405"/>
    </source>
</evidence>
<dbReference type="Gene3D" id="3.50.50.60">
    <property type="entry name" value="FAD/NAD(P)-binding domain"/>
    <property type="match status" value="1"/>
</dbReference>
<dbReference type="EMBL" id="CAWUHB010000068">
    <property type="protein sequence ID" value="CAK7232851.1"/>
    <property type="molecule type" value="Genomic_DNA"/>
</dbReference>
<evidence type="ECO:0000256" key="2">
    <source>
        <dbReference type="ARBA" id="ARBA00010989"/>
    </source>
</evidence>
<dbReference type="SUPFAM" id="SSF51905">
    <property type="entry name" value="FAD/NAD(P)-binding domain"/>
    <property type="match status" value="1"/>
</dbReference>
<organism evidence="7 8">
    <name type="scientific">Sporothrix curviconia</name>
    <dbReference type="NCBI Taxonomy" id="1260050"/>
    <lineage>
        <taxon>Eukaryota</taxon>
        <taxon>Fungi</taxon>
        <taxon>Dikarya</taxon>
        <taxon>Ascomycota</taxon>
        <taxon>Pezizomycotina</taxon>
        <taxon>Sordariomycetes</taxon>
        <taxon>Sordariomycetidae</taxon>
        <taxon>Ophiostomatales</taxon>
        <taxon>Ophiostomataceae</taxon>
        <taxon>Sporothrix</taxon>
    </lineage>
</organism>
<gene>
    <name evidence="7" type="ORF">SCUCBS95973_008397</name>
</gene>
<comment type="caution">
    <text evidence="7">The sequence shown here is derived from an EMBL/GenBank/DDBJ whole genome shotgun (WGS) entry which is preliminary data.</text>
</comment>
<keyword evidence="5" id="KW-0560">Oxidoreductase</keyword>
<sequence length="433" mass="47604">MSSKPSVVIVGGGVFGTSTAYHLISRGYSAVTVLDRFDAPSKDSAGADLNKVIRTDYPNPLYAKLASEAMAEWKDPQHPIFGNMFRPSGWIMGGHEASIPWLQGAYETAKKNGRNDVDFLTPADIRKRWPATTGPFDDWTSIFSGEAGWVPSGQALLRMANAARAKGARYLSGDAGHVKKIVYDNKTGACTGAVTADGTVHHADLVIVASGANTPRLLPEARLEVEAQCSVICVMQLTDEETAKFANIPIIEDFEAGIMFPPDENNLLKLCSCRTITNYQSTTAPGMSVLHSLGDYPYDGCPAEIEKEMRAFVADIAPELADRAFVSTKMCWDAIAKDLNFRICPFPEARNLYVATMGSNHGFKFLPVIGKYVVDMIEGSLDADLLDLWRWKNGKMPEFKDPHPFPVRDLSTLTGWQNRHAPNIKLPWAWSRL</sequence>
<evidence type="ECO:0000313" key="7">
    <source>
        <dbReference type="EMBL" id="CAK7232851.1"/>
    </source>
</evidence>
<dbReference type="InterPro" id="IPR045170">
    <property type="entry name" value="MTOX"/>
</dbReference>